<accession>A0A8D5U3F5</accession>
<protein>
    <submittedName>
        <fullName evidence="3">ATPase AAA</fullName>
    </submittedName>
</protein>
<proteinExistence type="predicted"/>
<name>A0A8D5U3F5_9CREN</name>
<dbReference type="AlphaFoldDB" id="A0A8D5U3F5"/>
<evidence type="ECO:0000313" key="3">
    <source>
        <dbReference type="EMBL" id="BCU68710.1"/>
    </source>
</evidence>
<evidence type="ECO:0000313" key="4">
    <source>
        <dbReference type="Proteomes" id="UP000825123"/>
    </source>
</evidence>
<dbReference type="GeneID" id="66161769"/>
<organism evidence="3 4">
    <name type="scientific">Stygiolobus caldivivus</name>
    <dbReference type="NCBI Taxonomy" id="2824673"/>
    <lineage>
        <taxon>Archaea</taxon>
        <taxon>Thermoproteota</taxon>
        <taxon>Thermoprotei</taxon>
        <taxon>Sulfolobales</taxon>
        <taxon>Sulfolobaceae</taxon>
        <taxon>Stygiolobus</taxon>
    </lineage>
</organism>
<dbReference type="SUPFAM" id="SSF52540">
    <property type="entry name" value="P-loop containing nucleoside triphosphate hydrolases"/>
    <property type="match status" value="1"/>
</dbReference>
<evidence type="ECO:0000259" key="1">
    <source>
        <dbReference type="Pfam" id="PF13173"/>
    </source>
</evidence>
<dbReference type="Proteomes" id="UP000825123">
    <property type="component" value="Chromosome"/>
</dbReference>
<reference evidence="3 4" key="1">
    <citation type="submission" date="2021-04" db="EMBL/GenBank/DDBJ databases">
        <title>Complete genome sequence of Stygiolobus sp. KN-1.</title>
        <authorList>
            <person name="Nakamura K."/>
            <person name="Sakai H."/>
            <person name="Kurosawa N."/>
        </authorList>
    </citation>
    <scope>NUCLEOTIDE SEQUENCE [LARGE SCALE GENOMIC DNA]</scope>
    <source>
        <strain evidence="3 4">KN-1</strain>
    </source>
</reference>
<dbReference type="InterPro" id="IPR027417">
    <property type="entry name" value="P-loop_NTPase"/>
</dbReference>
<dbReference type="RefSeq" id="WP_221288573.1">
    <property type="nucleotide sequence ID" value="NZ_AP024597.1"/>
</dbReference>
<dbReference type="PANTHER" id="PTHR33295">
    <property type="entry name" value="ATPASE"/>
    <property type="match status" value="1"/>
</dbReference>
<dbReference type="Pfam" id="PF13635">
    <property type="entry name" value="DUF4143"/>
    <property type="match status" value="1"/>
</dbReference>
<feature type="domain" description="DUF4143" evidence="2">
    <location>
        <begin position="220"/>
        <end position="353"/>
    </location>
</feature>
<dbReference type="PANTHER" id="PTHR33295:SF19">
    <property type="entry name" value="ARCHAEAL ATPASE"/>
    <property type="match status" value="1"/>
</dbReference>
<dbReference type="KEGG" id="csty:KN1_00070"/>
<feature type="domain" description="AAA" evidence="1">
    <location>
        <begin position="39"/>
        <end position="159"/>
    </location>
</feature>
<keyword evidence="4" id="KW-1185">Reference proteome</keyword>
<evidence type="ECO:0000259" key="2">
    <source>
        <dbReference type="Pfam" id="PF13635"/>
    </source>
</evidence>
<dbReference type="EMBL" id="AP024597">
    <property type="protein sequence ID" value="BCU68710.1"/>
    <property type="molecule type" value="Genomic_DNA"/>
</dbReference>
<sequence length="417" mass="48644">MEVEEIKRIILDQEELLREKFEKEKIIEREPGYKVDLNGAYLITGPRRSGKSIYAVQLSRGKKYARVDFEDERFYGLRAEELNKVLEAVYEVKGDVELLVFDEVQEIKGWERFVARIRDTVPVIVTGSNARLMSAEMATYLTGRHLDYVLFPFSFREFLKYQGVEVRETTRGVAGLKARLEEYLKVGGFPEGYRHDTRAYLRRLFDDVITKDVMVRCKTRRDIRDLAVFLAENIGREVSSRRLGNAFSLSHQTVINYMDCLEDSYLFILLKRFTGKALEKYSMPRKVYLIDPGIYSSLVTGENVGRKMEDSVLVELLRFREYSGRLYEVYYYKGSNYEVDFVTYGDVKAAVQVSYEVGGLRDRELKGLEKFSEEFRDFNLILVTWDSEGEEALKNGKRVKVVPLWKFLLAPEKVLTR</sequence>
<gene>
    <name evidence="3" type="ORF">KN1_00070</name>
</gene>
<dbReference type="InterPro" id="IPR041682">
    <property type="entry name" value="AAA_14"/>
</dbReference>
<dbReference type="Pfam" id="PF13173">
    <property type="entry name" value="AAA_14"/>
    <property type="match status" value="1"/>
</dbReference>
<dbReference type="InterPro" id="IPR025420">
    <property type="entry name" value="DUF4143"/>
</dbReference>